<reference evidence="3" key="1">
    <citation type="journal article" date="2020" name="mSystems">
        <title>Genome- and Community-Level Interaction Insights into Carbon Utilization and Element Cycling Functions of Hydrothermarchaeota in Hydrothermal Sediment.</title>
        <authorList>
            <person name="Zhou Z."/>
            <person name="Liu Y."/>
            <person name="Xu W."/>
            <person name="Pan J."/>
            <person name="Luo Z.H."/>
            <person name="Li M."/>
        </authorList>
    </citation>
    <scope>NUCLEOTIDE SEQUENCE [LARGE SCALE GENOMIC DNA]</scope>
    <source>
        <strain evidence="3">SpSt-16</strain>
    </source>
</reference>
<dbReference type="EMBL" id="DSGT01000003">
    <property type="protein sequence ID" value="HEW52781.1"/>
    <property type="molecule type" value="Genomic_DNA"/>
</dbReference>
<evidence type="ECO:0000259" key="2">
    <source>
        <dbReference type="Pfam" id="PF09843"/>
    </source>
</evidence>
<accession>A0A7C2Z8E6</accession>
<keyword evidence="1" id="KW-1133">Transmembrane helix</keyword>
<name>A0A7C2Z8E6_9CREN</name>
<dbReference type="Pfam" id="PF09843">
    <property type="entry name" value="DUF2070"/>
    <property type="match status" value="1"/>
</dbReference>
<feature type="transmembrane region" description="Helical" evidence="1">
    <location>
        <begin position="21"/>
        <end position="40"/>
    </location>
</feature>
<feature type="transmembrane region" description="Helical" evidence="1">
    <location>
        <begin position="52"/>
        <end position="74"/>
    </location>
</feature>
<organism evidence="3">
    <name type="scientific">Ignisphaera aggregans</name>
    <dbReference type="NCBI Taxonomy" id="334771"/>
    <lineage>
        <taxon>Archaea</taxon>
        <taxon>Thermoproteota</taxon>
        <taxon>Thermoprotei</taxon>
        <taxon>Desulfurococcales</taxon>
        <taxon>Desulfurococcaceae</taxon>
        <taxon>Ignisphaera</taxon>
    </lineage>
</organism>
<protein>
    <submittedName>
        <fullName evidence="3">DUF2070 family protein</fullName>
    </submittedName>
</protein>
<keyword evidence="1" id="KW-0472">Membrane</keyword>
<gene>
    <name evidence="3" type="ORF">ENO77_01200</name>
</gene>
<evidence type="ECO:0000256" key="1">
    <source>
        <dbReference type="SAM" id="Phobius"/>
    </source>
</evidence>
<feature type="domain" description="DUF2070" evidence="2">
    <location>
        <begin position="28"/>
        <end position="554"/>
    </location>
</feature>
<evidence type="ECO:0000313" key="3">
    <source>
        <dbReference type="EMBL" id="HEW52781.1"/>
    </source>
</evidence>
<feature type="transmembrane region" description="Helical" evidence="1">
    <location>
        <begin position="540"/>
        <end position="562"/>
    </location>
</feature>
<feature type="transmembrane region" description="Helical" evidence="1">
    <location>
        <begin position="95"/>
        <end position="117"/>
    </location>
</feature>
<proteinExistence type="predicted"/>
<keyword evidence="1" id="KW-0812">Transmembrane</keyword>
<comment type="caution">
    <text evidence="3">The sequence shown here is derived from an EMBL/GenBank/DDBJ whole genome shotgun (WGS) entry which is preliminary data.</text>
</comment>
<sequence length="585" mass="65295">MLDQISLRYYRMLRFPASLSRASKYLYLGLLVLILSIYVFDHGLDEHIKLYVAFFHILAWTVLPLFLRFLVPYMKLRQCVNMSMFLLVPGVPIELAGKLVMVPGLVYAVVPIIGVLAVRGFTHSKTRSVMVAFYTVLLELLAAALIDGFAHKALLMRASVTFAPMALSVYYMESLPNNGDIDVYKLANSWIKLMLLNDEGDFSLIMNRIGNKENIATHIILFDDTNEGSIALIVPEIHFGPFRRAGSAALPHVLDEIFDKINSKVFVLHSAGSHERNLVSTQEALSYGQKILEKVVAREGFEEDAMFEPFRVYGKYFEAFVFQTNSKSYIIVSSPIRGNDDIPYQVQTMAAELGESYGFKDVAVIDAHNIEGPSISDPDKYTDILIAALSKNSNQCVDFGVGYGESTVKGFVQGLCSNKVKVLTLKCNESLYGLVYLYGNNAQAGVRDALRRVALELGFSDVEVVTADDHSCSGNTFDAPYYAVGLHANLVKAVESALNMSIRNIKNYRMYSAKLITENMIVGSKIFYLLELAKTVGRKVLRFIVISHILTYTLVVAIVVCFEHLILRSRVLNASLARQCMSHLL</sequence>
<dbReference type="InterPro" id="IPR019204">
    <property type="entry name" value="DUF2070_membrane"/>
</dbReference>
<feature type="transmembrane region" description="Helical" evidence="1">
    <location>
        <begin position="129"/>
        <end position="147"/>
    </location>
</feature>
<dbReference type="AlphaFoldDB" id="A0A7C2Z8E6"/>